<evidence type="ECO:0000313" key="1">
    <source>
        <dbReference type="EMBL" id="EDF5514244.1"/>
    </source>
</evidence>
<protein>
    <recommendedName>
        <fullName evidence="2">Plasmid replication protein RepL domain-containing protein</fullName>
    </recommendedName>
</protein>
<reference evidence="1" key="1">
    <citation type="submission" date="2019-10" db="EMBL/GenBank/DDBJ databases">
        <authorList>
            <consortium name="PulseNet: The National Subtyping Network for Foodborne Disease Surveillance"/>
            <person name="Tarr C.L."/>
            <person name="Trees E."/>
            <person name="Katz L.S."/>
            <person name="Carleton-Romer H.A."/>
            <person name="Stroika S."/>
            <person name="Kucerova Z."/>
            <person name="Roache K.F."/>
            <person name="Sabol A.L."/>
            <person name="Besser J."/>
            <person name="Gerner-Smidt P."/>
        </authorList>
    </citation>
    <scope>NUCLEOTIDE SEQUENCE</scope>
    <source>
        <strain evidence="1">PNUSAS102632</strain>
    </source>
</reference>
<organism evidence="1">
    <name type="scientific">Salmonella enterica</name>
    <name type="common">Salmonella choleraesuis</name>
    <dbReference type="NCBI Taxonomy" id="28901"/>
    <lineage>
        <taxon>Bacteria</taxon>
        <taxon>Pseudomonadati</taxon>
        <taxon>Pseudomonadota</taxon>
        <taxon>Gammaproteobacteria</taxon>
        <taxon>Enterobacterales</taxon>
        <taxon>Enterobacteriaceae</taxon>
        <taxon>Salmonella</taxon>
    </lineage>
</organism>
<gene>
    <name evidence="1" type="ORF">GB848_14865</name>
</gene>
<comment type="caution">
    <text evidence="1">The sequence shown here is derived from an EMBL/GenBank/DDBJ whole genome shotgun (WGS) entry which is preliminary data.</text>
</comment>
<dbReference type="AlphaFoldDB" id="A0A628V4F1"/>
<name>A0A628V4F1_SALER</name>
<proteinExistence type="predicted"/>
<dbReference type="EMBL" id="AAMBER010000009">
    <property type="protein sequence ID" value="EDF5514244.1"/>
    <property type="molecule type" value="Genomic_DNA"/>
</dbReference>
<accession>A0A628V4F1</accession>
<evidence type="ECO:0008006" key="2">
    <source>
        <dbReference type="Google" id="ProtNLM"/>
    </source>
</evidence>
<sequence>MKQRLPAYLHQNKSSDEKYNFNDTIHNVFWLLTLIASYTPDKITVYLSFHRAASIAQKKDIHITPVRFYKAIDKLIDINVIMRTEFKYQYRLNPKFFSFL</sequence>